<keyword evidence="2" id="KW-1185">Reference proteome</keyword>
<proteinExistence type="predicted"/>
<reference evidence="1" key="1">
    <citation type="submission" date="2021-06" db="EMBL/GenBank/DDBJ databases">
        <authorList>
            <person name="Kallberg Y."/>
            <person name="Tangrot J."/>
            <person name="Rosling A."/>
        </authorList>
    </citation>
    <scope>NUCLEOTIDE SEQUENCE</scope>
    <source>
        <strain evidence="1">CL356</strain>
    </source>
</reference>
<sequence>MGEALVYEDTPFADYLSEIGSKEELTKQPEIYELEASQSEGNSQSRFSHLLHEVFDYLHETLSTALPLQEENEFEERFKYLLCTSHLLNDTLSIYFYDSRKPNPIDKKEAGLYFGGISRRSFEILLSSLIGLTVEAFISYSEAILLMQPEISKSNLTIMYNMYNITPCPEGDVWDVEDEKEKYTLENLKQCFQMMHAKRRECLCHFLALDVMTPGRDSHRRDYEYHWAAVNGHLDRAGIITGSYLDRINVASANTVQTPKQDILLQPTPTTITNKKLKAYLHRLASIEQHIRCVQAKLYICNEDARKYFENDAEGNREQLLSQYESITKDFTYMFQEWEDGKKALKDIIEPSSADSDMSSSLPSLDGDTETLNDSDENVSEKALTIDWSQIDEPLDVQEQVFVAEVEAEQITKAKARAAKADSERMVHELKDVLLVRRRPKSFEDEILQPSKNFERIQIQGAREVVTN</sequence>
<dbReference type="EMBL" id="CAJVPT010000281">
    <property type="protein sequence ID" value="CAG8441944.1"/>
    <property type="molecule type" value="Genomic_DNA"/>
</dbReference>
<accession>A0ACA9JXW6</accession>
<evidence type="ECO:0000313" key="2">
    <source>
        <dbReference type="Proteomes" id="UP000789525"/>
    </source>
</evidence>
<dbReference type="Proteomes" id="UP000789525">
    <property type="component" value="Unassembled WGS sequence"/>
</dbReference>
<organism evidence="1 2">
    <name type="scientific">Acaulospora colombiana</name>
    <dbReference type="NCBI Taxonomy" id="27376"/>
    <lineage>
        <taxon>Eukaryota</taxon>
        <taxon>Fungi</taxon>
        <taxon>Fungi incertae sedis</taxon>
        <taxon>Mucoromycota</taxon>
        <taxon>Glomeromycotina</taxon>
        <taxon>Glomeromycetes</taxon>
        <taxon>Diversisporales</taxon>
        <taxon>Acaulosporaceae</taxon>
        <taxon>Acaulospora</taxon>
    </lineage>
</organism>
<name>A0ACA9JXW6_9GLOM</name>
<gene>
    <name evidence="1" type="ORF">ACOLOM_LOCUS286</name>
</gene>
<comment type="caution">
    <text evidence="1">The sequence shown here is derived from an EMBL/GenBank/DDBJ whole genome shotgun (WGS) entry which is preliminary data.</text>
</comment>
<evidence type="ECO:0000313" key="1">
    <source>
        <dbReference type="EMBL" id="CAG8441944.1"/>
    </source>
</evidence>
<protein>
    <submittedName>
        <fullName evidence="1">1464_t:CDS:1</fullName>
    </submittedName>
</protein>